<comment type="caution">
    <text evidence="2">The sequence shown here is derived from an EMBL/GenBank/DDBJ whole genome shotgun (WGS) entry which is preliminary data.</text>
</comment>
<dbReference type="Pfam" id="PF13770">
    <property type="entry name" value="DUF4169"/>
    <property type="match status" value="1"/>
</dbReference>
<name>A0A418WR99_9SPHN</name>
<evidence type="ECO:0000256" key="1">
    <source>
        <dbReference type="SAM" id="MobiDB-lite"/>
    </source>
</evidence>
<protein>
    <submittedName>
        <fullName evidence="2">DUF4169 family protein</fullName>
    </submittedName>
</protein>
<dbReference type="AlphaFoldDB" id="A0A418WR99"/>
<evidence type="ECO:0000313" key="3">
    <source>
        <dbReference type="Proteomes" id="UP000286100"/>
    </source>
</evidence>
<accession>A0A418WR99</accession>
<keyword evidence="3" id="KW-1185">Reference proteome</keyword>
<dbReference type="EMBL" id="QYUM01000002">
    <property type="protein sequence ID" value="RJF93775.1"/>
    <property type="molecule type" value="Genomic_DNA"/>
</dbReference>
<evidence type="ECO:0000313" key="2">
    <source>
        <dbReference type="EMBL" id="RJF93775.1"/>
    </source>
</evidence>
<dbReference type="InterPro" id="IPR025227">
    <property type="entry name" value="DUF4169"/>
</dbReference>
<dbReference type="Proteomes" id="UP000286100">
    <property type="component" value="Unassembled WGS sequence"/>
</dbReference>
<gene>
    <name evidence="2" type="ORF">D3876_05650</name>
</gene>
<reference evidence="2 3" key="1">
    <citation type="submission" date="2018-09" db="EMBL/GenBank/DDBJ databases">
        <authorList>
            <person name="Zhu H."/>
        </authorList>
    </citation>
    <scope>NUCLEOTIDE SEQUENCE [LARGE SCALE GENOMIC DNA]</scope>
    <source>
        <strain evidence="2 3">K2R01-6</strain>
    </source>
</reference>
<proteinExistence type="predicted"/>
<feature type="compositionally biased region" description="Basic and acidic residues" evidence="1">
    <location>
        <begin position="38"/>
        <end position="60"/>
    </location>
</feature>
<feature type="region of interest" description="Disordered" evidence="1">
    <location>
        <begin position="15"/>
        <end position="60"/>
    </location>
</feature>
<sequence length="60" mass="6720">MAEIVNLRQARKAKARADATQQAEANRAKFGRTAAQKAVDEAERDLHQRTLDGAKRDSRE</sequence>
<dbReference type="OrthoDB" id="7173889at2"/>
<organism evidence="2 3">
    <name type="scientific">Sphingomonas cavernae</name>
    <dbReference type="NCBI Taxonomy" id="2320861"/>
    <lineage>
        <taxon>Bacteria</taxon>
        <taxon>Pseudomonadati</taxon>
        <taxon>Pseudomonadota</taxon>
        <taxon>Alphaproteobacteria</taxon>
        <taxon>Sphingomonadales</taxon>
        <taxon>Sphingomonadaceae</taxon>
        <taxon>Sphingomonas</taxon>
    </lineage>
</organism>
<dbReference type="RefSeq" id="WP_119760212.1">
    <property type="nucleotide sequence ID" value="NZ_QYUM01000002.1"/>
</dbReference>